<dbReference type="PANTHER" id="PTHR11851:SF224">
    <property type="entry name" value="PROCESSING PROTEASE"/>
    <property type="match status" value="1"/>
</dbReference>
<dbReference type="InterPro" id="IPR011249">
    <property type="entry name" value="Metalloenz_LuxS/M16"/>
</dbReference>
<evidence type="ECO:0000313" key="3">
    <source>
        <dbReference type="EMBL" id="MFC6086696.1"/>
    </source>
</evidence>
<gene>
    <name evidence="3" type="ORF">ACFP1K_36385</name>
</gene>
<dbReference type="InterPro" id="IPR011765">
    <property type="entry name" value="Pept_M16_N"/>
</dbReference>
<dbReference type="PANTHER" id="PTHR11851">
    <property type="entry name" value="METALLOPROTEASE"/>
    <property type="match status" value="1"/>
</dbReference>
<evidence type="ECO:0000313" key="4">
    <source>
        <dbReference type="Proteomes" id="UP001596137"/>
    </source>
</evidence>
<keyword evidence="4" id="KW-1185">Reference proteome</keyword>
<dbReference type="SUPFAM" id="SSF63411">
    <property type="entry name" value="LuxS/MPP-like metallohydrolase"/>
    <property type="match status" value="2"/>
</dbReference>
<comment type="caution">
    <text evidence="3">The sequence shown here is derived from an EMBL/GenBank/DDBJ whole genome shotgun (WGS) entry which is preliminary data.</text>
</comment>
<sequence>MTLPALTRLGRLAVPEQAELTLPGGLTVIAVRRPGAALVELRLWVPFARVAPASSAVLAQSLFSGTGERSGTGLASALQRVGGMLSAQADPDRLLVTGSALGTELDELLALLAEVLAGAAYPDGEVGTARERFADRLRIRLRRPTQRVLMALRERIYEGHPYATQIPRLPDVLGVHPEDLRALHARRVVPGEAFLVLVGDHDPDDALAVAARRLGGWTGAGAGERLPRIPAPVPGAALLVDSPAAVQSSLRVALPAVRRGHPDNAALQLANLIFGGYFSSRWTQNLREDKGYTYSPSSVIEHALAGSTLVAAAEVATAVTGPALAETLRELEKIAGEPPAEAEVEQAREYALGSLVLGMSTQSGLTRLAGNLAGHGLRLDYLAAHADGLAAASAGDVFRAAATYLTPARAVIVLLGDAARVAAEVGAVVPAAVRGADGHIASENGEKRD</sequence>
<feature type="domain" description="Peptidase M16 N-terminal" evidence="1">
    <location>
        <begin position="62"/>
        <end position="164"/>
    </location>
</feature>
<dbReference type="Proteomes" id="UP001596137">
    <property type="component" value="Unassembled WGS sequence"/>
</dbReference>
<proteinExistence type="predicted"/>
<dbReference type="InterPro" id="IPR050361">
    <property type="entry name" value="MPP/UQCRC_Complex"/>
</dbReference>
<dbReference type="Pfam" id="PF05193">
    <property type="entry name" value="Peptidase_M16_C"/>
    <property type="match status" value="1"/>
</dbReference>
<evidence type="ECO:0000259" key="1">
    <source>
        <dbReference type="Pfam" id="PF00675"/>
    </source>
</evidence>
<dbReference type="RefSeq" id="WP_380762129.1">
    <property type="nucleotide sequence ID" value="NZ_JBHSRF010000097.1"/>
</dbReference>
<dbReference type="InterPro" id="IPR007863">
    <property type="entry name" value="Peptidase_M16_C"/>
</dbReference>
<protein>
    <submittedName>
        <fullName evidence="3">M16 family metallopeptidase</fullName>
    </submittedName>
</protein>
<accession>A0ABW1NUK0</accession>
<feature type="domain" description="Peptidase M16 C-terminal" evidence="2">
    <location>
        <begin position="177"/>
        <end position="349"/>
    </location>
</feature>
<organism evidence="3 4">
    <name type="scientific">Sphaerisporangium aureirubrum</name>
    <dbReference type="NCBI Taxonomy" id="1544736"/>
    <lineage>
        <taxon>Bacteria</taxon>
        <taxon>Bacillati</taxon>
        <taxon>Actinomycetota</taxon>
        <taxon>Actinomycetes</taxon>
        <taxon>Streptosporangiales</taxon>
        <taxon>Streptosporangiaceae</taxon>
        <taxon>Sphaerisporangium</taxon>
    </lineage>
</organism>
<dbReference type="Gene3D" id="3.30.830.10">
    <property type="entry name" value="Metalloenzyme, LuxS/M16 peptidase-like"/>
    <property type="match status" value="2"/>
</dbReference>
<dbReference type="Pfam" id="PF00675">
    <property type="entry name" value="Peptidase_M16"/>
    <property type="match status" value="1"/>
</dbReference>
<dbReference type="EMBL" id="JBHSRF010000097">
    <property type="protein sequence ID" value="MFC6086696.1"/>
    <property type="molecule type" value="Genomic_DNA"/>
</dbReference>
<name>A0ABW1NUK0_9ACTN</name>
<reference evidence="4" key="1">
    <citation type="journal article" date="2019" name="Int. J. Syst. Evol. Microbiol.">
        <title>The Global Catalogue of Microorganisms (GCM) 10K type strain sequencing project: providing services to taxonomists for standard genome sequencing and annotation.</title>
        <authorList>
            <consortium name="The Broad Institute Genomics Platform"/>
            <consortium name="The Broad Institute Genome Sequencing Center for Infectious Disease"/>
            <person name="Wu L."/>
            <person name="Ma J."/>
        </authorList>
    </citation>
    <scope>NUCLEOTIDE SEQUENCE [LARGE SCALE GENOMIC DNA]</scope>
    <source>
        <strain evidence="4">JCM 30346</strain>
    </source>
</reference>
<evidence type="ECO:0000259" key="2">
    <source>
        <dbReference type="Pfam" id="PF05193"/>
    </source>
</evidence>